<evidence type="ECO:0000256" key="1">
    <source>
        <dbReference type="SAM" id="MobiDB-lite"/>
    </source>
</evidence>
<evidence type="ECO:0000313" key="4">
    <source>
        <dbReference type="Proteomes" id="UP000003374"/>
    </source>
</evidence>
<keyword evidence="4" id="KW-1185">Reference proteome</keyword>
<dbReference type="STRING" id="314278.NB231_03330"/>
<dbReference type="Pfam" id="PF02120">
    <property type="entry name" value="Flg_hook"/>
    <property type="match status" value="1"/>
</dbReference>
<comment type="caution">
    <text evidence="3">The sequence shown here is derived from an EMBL/GenBank/DDBJ whole genome shotgun (WGS) entry which is preliminary data.</text>
</comment>
<evidence type="ECO:0000313" key="3">
    <source>
        <dbReference type="EMBL" id="EAR21729.1"/>
    </source>
</evidence>
<dbReference type="AlphaFoldDB" id="A4BRA7"/>
<organism evidence="3 4">
    <name type="scientific">Nitrococcus mobilis Nb-231</name>
    <dbReference type="NCBI Taxonomy" id="314278"/>
    <lineage>
        <taxon>Bacteria</taxon>
        <taxon>Pseudomonadati</taxon>
        <taxon>Pseudomonadota</taxon>
        <taxon>Gammaproteobacteria</taxon>
        <taxon>Chromatiales</taxon>
        <taxon>Ectothiorhodospiraceae</taxon>
        <taxon>Nitrococcus</taxon>
    </lineage>
</organism>
<feature type="domain" description="Flagellar hook-length control protein-like C-terminal" evidence="2">
    <location>
        <begin position="288"/>
        <end position="358"/>
    </location>
</feature>
<protein>
    <recommendedName>
        <fullName evidence="2">Flagellar hook-length control protein-like C-terminal domain-containing protein</fullName>
    </recommendedName>
</protein>
<dbReference type="HOGENOM" id="CLU_729237_0_0_6"/>
<name>A4BRA7_9GAMM</name>
<evidence type="ECO:0000259" key="2">
    <source>
        <dbReference type="Pfam" id="PF02120"/>
    </source>
</evidence>
<reference evidence="3 4" key="1">
    <citation type="submission" date="2006-02" db="EMBL/GenBank/DDBJ databases">
        <authorList>
            <person name="Waterbury J."/>
            <person name="Ferriera S."/>
            <person name="Johnson J."/>
            <person name="Kravitz S."/>
            <person name="Halpern A."/>
            <person name="Remington K."/>
            <person name="Beeson K."/>
            <person name="Tran B."/>
            <person name="Rogers Y.-H."/>
            <person name="Friedman R."/>
            <person name="Venter J.C."/>
        </authorList>
    </citation>
    <scope>NUCLEOTIDE SEQUENCE [LARGE SCALE GENOMIC DNA]</scope>
    <source>
        <strain evidence="3 4">Nb-231</strain>
    </source>
</reference>
<dbReference type="Proteomes" id="UP000003374">
    <property type="component" value="Unassembled WGS sequence"/>
</dbReference>
<dbReference type="EMBL" id="AAOF01000006">
    <property type="protein sequence ID" value="EAR21729.1"/>
    <property type="molecule type" value="Genomic_DNA"/>
</dbReference>
<proteinExistence type="predicted"/>
<feature type="region of interest" description="Disordered" evidence="1">
    <location>
        <begin position="357"/>
        <end position="379"/>
    </location>
</feature>
<dbReference type="InterPro" id="IPR021136">
    <property type="entry name" value="Flagellar_hook_control-like_C"/>
</dbReference>
<sequence length="379" mass="40795">MALRPVGPATSGVLLPLPSSDRLPAALRAGHTVRARVHTDAAGQLLMTIGRTRLPVAGQLGLHAGEQLTVRLVNTASGAALEILTRRGAPTSPAAIALLRQAIPRQENLGTLLATLRALRVQPQQNWGGLSVEQRQSIDALLARLAPSARLQQADGVRVTLRDSGILLEWLLPRYPQAAGQIAQADFKVALLRVIAQLRSNPAAGPAAATDTGLNSQPGLLNNLLHQAEGALARLHLLQLQPTESPARVDLALQIPLAHGNDTDELYLRIRQEAAERETTSKRESGVEKTGWEVSLRFRFAGNEALAARLHIVGRRATVTWWTEQPRLATALEVARPVLVDQLQALDLEVASIRCHRAPAPHDPTDTTRPRGGLVHETA</sequence>
<accession>A4BRA7</accession>
<gene>
    <name evidence="3" type="ORF">NB231_03330</name>
</gene>
<dbReference type="RefSeq" id="WP_004999714.1">
    <property type="nucleotide sequence ID" value="NZ_CH672427.1"/>
</dbReference>